<proteinExistence type="predicted"/>
<dbReference type="Pfam" id="PF06097">
    <property type="entry name" value="DUF945"/>
    <property type="match status" value="1"/>
</dbReference>
<evidence type="ECO:0000313" key="2">
    <source>
        <dbReference type="Proteomes" id="UP000281112"/>
    </source>
</evidence>
<dbReference type="RefSeq" id="WP_124936821.1">
    <property type="nucleotide sequence ID" value="NZ_RJVQ01000003.1"/>
</dbReference>
<dbReference type="AlphaFoldDB" id="A0A3N9TII6"/>
<organism evidence="1 2">
    <name type="scientific">Vibrio viridaestus</name>
    <dbReference type="NCBI Taxonomy" id="2487322"/>
    <lineage>
        <taxon>Bacteria</taxon>
        <taxon>Pseudomonadati</taxon>
        <taxon>Pseudomonadota</taxon>
        <taxon>Gammaproteobacteria</taxon>
        <taxon>Vibrionales</taxon>
        <taxon>Vibrionaceae</taxon>
        <taxon>Vibrio</taxon>
    </lineage>
</organism>
<sequence>MNKLKKGFAAAGAVCLIACWPLVIGQIGQRVAEDNLSHVHNSSIDITLLKYDRGYFSSDAQFKVTITNPTIKSSLETEKLPTDYIFNSHLSHGLWSISGVTEPENKTALPLKIVSDTQLNGNTELVSTLDSIVYKGTQSPWDVTISPSTVKTTITVLGEVNYDVDVPSLQLISKNGENINFNNLTLVGDGKQLNHFWIGKGTLGLDSLIYSTSAQPNVIQSHDISFSMSSNIDSEMTHYNSHHELKVGDITTQSGEIINGEIDVEIGGLDATLLDQLAALSEQASAKTHDDSVLLKQKMVATINDLVAKGLYVNVNKLGLSYKDGKMSNEVKLSVPANDSQEPADLAKVITSLEGNAASSVDKALAKDFPNLQSALDELVVMEMATDTGNSYQIKADIKDGNVLFPNGQKTPIISLLFPLLVQ</sequence>
<dbReference type="OrthoDB" id="5915128at2"/>
<keyword evidence="2" id="KW-1185">Reference proteome</keyword>
<dbReference type="InterPro" id="IPR010352">
    <property type="entry name" value="DUF945"/>
</dbReference>
<dbReference type="Proteomes" id="UP000281112">
    <property type="component" value="Unassembled WGS sequence"/>
</dbReference>
<dbReference type="EMBL" id="RJVQ01000003">
    <property type="protein sequence ID" value="RQW63355.1"/>
    <property type="molecule type" value="Genomic_DNA"/>
</dbReference>
<gene>
    <name evidence="1" type="ORF">EES38_08885</name>
</gene>
<reference evidence="1 2" key="1">
    <citation type="submission" date="2018-11" db="EMBL/GenBank/DDBJ databases">
        <title>Vibrio LJC006 sp. nov., isolated from seawater during the bloom of the enteromorpha.</title>
        <authorList>
            <person name="Liang J."/>
        </authorList>
    </citation>
    <scope>NUCLEOTIDE SEQUENCE [LARGE SCALE GENOMIC DNA]</scope>
    <source>
        <strain evidence="1 2">LJC006</strain>
    </source>
</reference>
<comment type="caution">
    <text evidence="1">The sequence shown here is derived from an EMBL/GenBank/DDBJ whole genome shotgun (WGS) entry which is preliminary data.</text>
</comment>
<accession>A0A3N9TII6</accession>
<name>A0A3N9TII6_9VIBR</name>
<evidence type="ECO:0000313" key="1">
    <source>
        <dbReference type="EMBL" id="RQW63355.1"/>
    </source>
</evidence>
<protein>
    <submittedName>
        <fullName evidence="1">DUF945 family protein</fullName>
    </submittedName>
</protein>